<evidence type="ECO:0000256" key="1">
    <source>
        <dbReference type="SAM" id="MobiDB-lite"/>
    </source>
</evidence>
<organism evidence="2 3">
    <name type="scientific">Streptomyces albiaxialis</name>
    <dbReference type="NCBI Taxonomy" id="329523"/>
    <lineage>
        <taxon>Bacteria</taxon>
        <taxon>Bacillati</taxon>
        <taxon>Actinomycetota</taxon>
        <taxon>Actinomycetes</taxon>
        <taxon>Kitasatosporales</taxon>
        <taxon>Streptomycetaceae</taxon>
        <taxon>Streptomyces</taxon>
    </lineage>
</organism>
<gene>
    <name evidence="2" type="ORF">GCM10009801_56250</name>
</gene>
<accession>A0ABN2WHH6</accession>
<dbReference type="Proteomes" id="UP001500016">
    <property type="component" value="Unassembled WGS sequence"/>
</dbReference>
<keyword evidence="3" id="KW-1185">Reference proteome</keyword>
<evidence type="ECO:0000313" key="3">
    <source>
        <dbReference type="Proteomes" id="UP001500016"/>
    </source>
</evidence>
<name>A0ABN2WHH6_9ACTN</name>
<dbReference type="EMBL" id="BAAAPE010000013">
    <property type="protein sequence ID" value="GAA2090928.1"/>
    <property type="molecule type" value="Genomic_DNA"/>
</dbReference>
<protein>
    <submittedName>
        <fullName evidence="2">Uncharacterized protein</fullName>
    </submittedName>
</protein>
<sequence length="87" mass="9393">MSDSLRTDSDSSGLRVGEPALIDTGPPSPLSERETRRLSKLAQLAAQSLLTSGDVLTRGHVPLLSGELGSRYLGSNLTWVKLDPYRK</sequence>
<comment type="caution">
    <text evidence="2">The sequence shown here is derived from an EMBL/GenBank/DDBJ whole genome shotgun (WGS) entry which is preliminary data.</text>
</comment>
<evidence type="ECO:0000313" key="2">
    <source>
        <dbReference type="EMBL" id="GAA2090928.1"/>
    </source>
</evidence>
<proteinExistence type="predicted"/>
<reference evidence="2 3" key="1">
    <citation type="journal article" date="2019" name="Int. J. Syst. Evol. Microbiol.">
        <title>The Global Catalogue of Microorganisms (GCM) 10K type strain sequencing project: providing services to taxonomists for standard genome sequencing and annotation.</title>
        <authorList>
            <consortium name="The Broad Institute Genomics Platform"/>
            <consortium name="The Broad Institute Genome Sequencing Center for Infectious Disease"/>
            <person name="Wu L."/>
            <person name="Ma J."/>
        </authorList>
    </citation>
    <scope>NUCLEOTIDE SEQUENCE [LARGE SCALE GENOMIC DNA]</scope>
    <source>
        <strain evidence="2 3">JCM 15478</strain>
    </source>
</reference>
<feature type="region of interest" description="Disordered" evidence="1">
    <location>
        <begin position="1"/>
        <end position="36"/>
    </location>
</feature>